<name>A0A8E2EYL4_9PEZI</name>
<evidence type="ECO:0000313" key="2">
    <source>
        <dbReference type="EMBL" id="OCL07276.1"/>
    </source>
</evidence>
<dbReference type="EMBL" id="KV749903">
    <property type="protein sequence ID" value="OCL07276.1"/>
    <property type="molecule type" value="Genomic_DNA"/>
</dbReference>
<feature type="compositionally biased region" description="Basic and acidic residues" evidence="1">
    <location>
        <begin position="202"/>
        <end position="220"/>
    </location>
</feature>
<dbReference type="OrthoDB" id="5294241at2759"/>
<reference evidence="2 3" key="1">
    <citation type="journal article" date="2016" name="Nat. Commun.">
        <title>Ectomycorrhizal ecology is imprinted in the genome of the dominant symbiotic fungus Cenococcum geophilum.</title>
        <authorList>
            <consortium name="DOE Joint Genome Institute"/>
            <person name="Peter M."/>
            <person name="Kohler A."/>
            <person name="Ohm R.A."/>
            <person name="Kuo A."/>
            <person name="Krutzmann J."/>
            <person name="Morin E."/>
            <person name="Arend M."/>
            <person name="Barry K.W."/>
            <person name="Binder M."/>
            <person name="Choi C."/>
            <person name="Clum A."/>
            <person name="Copeland A."/>
            <person name="Grisel N."/>
            <person name="Haridas S."/>
            <person name="Kipfer T."/>
            <person name="LaButti K."/>
            <person name="Lindquist E."/>
            <person name="Lipzen A."/>
            <person name="Maire R."/>
            <person name="Meier B."/>
            <person name="Mihaltcheva S."/>
            <person name="Molinier V."/>
            <person name="Murat C."/>
            <person name="Poggeler S."/>
            <person name="Quandt C.A."/>
            <person name="Sperisen C."/>
            <person name="Tritt A."/>
            <person name="Tisserant E."/>
            <person name="Crous P.W."/>
            <person name="Henrissat B."/>
            <person name="Nehls U."/>
            <person name="Egli S."/>
            <person name="Spatafora J.W."/>
            <person name="Grigoriev I.V."/>
            <person name="Martin F.M."/>
        </authorList>
    </citation>
    <scope>NUCLEOTIDE SEQUENCE [LARGE SCALE GENOMIC DNA]</scope>
    <source>
        <strain evidence="2 3">CBS 207.34</strain>
    </source>
</reference>
<dbReference type="Proteomes" id="UP000250140">
    <property type="component" value="Unassembled WGS sequence"/>
</dbReference>
<protein>
    <submittedName>
        <fullName evidence="2">Uncharacterized protein</fullName>
    </submittedName>
</protein>
<keyword evidence="3" id="KW-1185">Reference proteome</keyword>
<dbReference type="AlphaFoldDB" id="A0A8E2EYL4"/>
<evidence type="ECO:0000313" key="3">
    <source>
        <dbReference type="Proteomes" id="UP000250140"/>
    </source>
</evidence>
<sequence>MHFETSPQSSPSSKPIYIRSMASPSESLFGSYSHDITPSSRGSTCAYPSWPSGNSLSAYRSSAPSAFISDLDLFPDDILDDESGLNAAPLLQEAPAPPRQAPLAQAFPLLPLYASEKPKKRRRSSGLKNKTFQQGLSQVGIATQSVFAINGRGQLERLQVKFELAENLRPPSKVPLADSQGLLSGLPKVAEAPPTYRRRRVHGSEHSKRTSLREVERDEIQAVGNERSGLTGERP</sequence>
<organism evidence="2 3">
    <name type="scientific">Glonium stellatum</name>
    <dbReference type="NCBI Taxonomy" id="574774"/>
    <lineage>
        <taxon>Eukaryota</taxon>
        <taxon>Fungi</taxon>
        <taxon>Dikarya</taxon>
        <taxon>Ascomycota</taxon>
        <taxon>Pezizomycotina</taxon>
        <taxon>Dothideomycetes</taxon>
        <taxon>Pleosporomycetidae</taxon>
        <taxon>Gloniales</taxon>
        <taxon>Gloniaceae</taxon>
        <taxon>Glonium</taxon>
    </lineage>
</organism>
<accession>A0A8E2EYL4</accession>
<feature type="region of interest" description="Disordered" evidence="1">
    <location>
        <begin position="171"/>
        <end position="235"/>
    </location>
</feature>
<gene>
    <name evidence="2" type="ORF">AOQ84DRAFT_223034</name>
</gene>
<proteinExistence type="predicted"/>
<evidence type="ECO:0000256" key="1">
    <source>
        <dbReference type="SAM" id="MobiDB-lite"/>
    </source>
</evidence>